<dbReference type="AlphaFoldDB" id="A0A0G2DT62"/>
<dbReference type="EMBL" id="LAQI01000241">
    <property type="protein sequence ID" value="KKY14167.1"/>
    <property type="molecule type" value="Genomic_DNA"/>
</dbReference>
<dbReference type="SUPFAM" id="SSF51735">
    <property type="entry name" value="NAD(P)-binding Rossmann-fold domains"/>
    <property type="match status" value="1"/>
</dbReference>
<dbReference type="FunFam" id="3.40.50.720:FF:000426">
    <property type="entry name" value="Aldehyde reductase 2"/>
    <property type="match status" value="1"/>
</dbReference>
<dbReference type="GO" id="GO:0016616">
    <property type="term" value="F:oxidoreductase activity, acting on the CH-OH group of donors, NAD or NADP as acceptor"/>
    <property type="evidence" value="ECO:0007669"/>
    <property type="project" value="TreeGrafter"/>
</dbReference>
<dbReference type="Gene3D" id="3.40.50.720">
    <property type="entry name" value="NAD(P)-binding Rossmann-like Domain"/>
    <property type="match status" value="1"/>
</dbReference>
<reference evidence="4 5" key="2">
    <citation type="submission" date="2015-05" db="EMBL/GenBank/DDBJ databases">
        <title>Distinctive expansion of gene families associated with plant cell wall degradation and secondary metabolism in the genomes of grapevine trunk pathogens.</title>
        <authorList>
            <person name="Lawrence D.P."/>
            <person name="Travadon R."/>
            <person name="Rolshausen P.E."/>
            <person name="Baumgartner K."/>
        </authorList>
    </citation>
    <scope>NUCLEOTIDE SEQUENCE [LARGE SCALE GENOMIC DNA]</scope>
    <source>
        <strain evidence="4">DS831</strain>
    </source>
</reference>
<protein>
    <submittedName>
        <fullName evidence="4">Putative aldehyde reductase</fullName>
    </submittedName>
</protein>
<dbReference type="Pfam" id="PF01370">
    <property type="entry name" value="Epimerase"/>
    <property type="match status" value="1"/>
</dbReference>
<keyword evidence="1" id="KW-0560">Oxidoreductase</keyword>
<comment type="caution">
    <text evidence="4">The sequence shown here is derived from an EMBL/GenBank/DDBJ whole genome shotgun (WGS) entry which is preliminary data.</text>
</comment>
<evidence type="ECO:0000259" key="3">
    <source>
        <dbReference type="Pfam" id="PF01370"/>
    </source>
</evidence>
<organism evidence="4 5">
    <name type="scientific">Diplodia seriata</name>
    <dbReference type="NCBI Taxonomy" id="420778"/>
    <lineage>
        <taxon>Eukaryota</taxon>
        <taxon>Fungi</taxon>
        <taxon>Dikarya</taxon>
        <taxon>Ascomycota</taxon>
        <taxon>Pezizomycotina</taxon>
        <taxon>Dothideomycetes</taxon>
        <taxon>Dothideomycetes incertae sedis</taxon>
        <taxon>Botryosphaeriales</taxon>
        <taxon>Botryosphaeriaceae</taxon>
        <taxon>Diplodia</taxon>
    </lineage>
</organism>
<dbReference type="InterPro" id="IPR050425">
    <property type="entry name" value="NAD(P)_dehydrat-like"/>
</dbReference>
<accession>A0A0G2DT62</accession>
<dbReference type="InterPro" id="IPR036291">
    <property type="entry name" value="NAD(P)-bd_dom_sf"/>
</dbReference>
<evidence type="ECO:0000256" key="2">
    <source>
        <dbReference type="ARBA" id="ARBA00023445"/>
    </source>
</evidence>
<dbReference type="InterPro" id="IPR001509">
    <property type="entry name" value="Epimerase_deHydtase"/>
</dbReference>
<dbReference type="Proteomes" id="UP000034182">
    <property type="component" value="Unassembled WGS sequence"/>
</dbReference>
<feature type="domain" description="NAD-dependent epimerase/dehydratase" evidence="3">
    <location>
        <begin position="15"/>
        <end position="264"/>
    </location>
</feature>
<reference evidence="4 5" key="1">
    <citation type="submission" date="2015-03" db="EMBL/GenBank/DDBJ databases">
        <authorList>
            <person name="Morales-Cruz A."/>
            <person name="Amrine K.C."/>
            <person name="Cantu D."/>
        </authorList>
    </citation>
    <scope>NUCLEOTIDE SEQUENCE [LARGE SCALE GENOMIC DNA]</scope>
    <source>
        <strain evidence="4">DS831</strain>
    </source>
</reference>
<evidence type="ECO:0000256" key="1">
    <source>
        <dbReference type="ARBA" id="ARBA00023002"/>
    </source>
</evidence>
<gene>
    <name evidence="4" type="ORF">UCDDS831_g08382</name>
</gene>
<dbReference type="PANTHER" id="PTHR10366">
    <property type="entry name" value="NAD DEPENDENT EPIMERASE/DEHYDRATASE"/>
    <property type="match status" value="1"/>
</dbReference>
<proteinExistence type="inferred from homology"/>
<dbReference type="PANTHER" id="PTHR10366:SF562">
    <property type="entry name" value="ALDEHYDE REDUCTASE II (AFU_ORTHOLOGUE AFUA_1G11360)"/>
    <property type="match status" value="1"/>
</dbReference>
<evidence type="ECO:0000313" key="4">
    <source>
        <dbReference type="EMBL" id="KKY14167.1"/>
    </source>
</evidence>
<comment type="similarity">
    <text evidence="2">Belongs to the NAD(P)-dependent epimerase/dehydratase family. Dihydroflavonol-4-reductase subfamily.</text>
</comment>
<sequence length="344" mass="37940">MSPIDNPAIPKGSTVLVTGANGLIGSQVVDKLLQLGYKVRGTVRDTKKNAWMSELLDEKYGKGKFELVSVPDMAVEGAFDEAKKGVTAFIHVASVLSFDADPQKVIPPVINGTLVAAKAAASEPSVKRFVLTSSSWATTMPKADTKMVMDENSWNEDAVKEAWREGAEPSQALGAIVYGASKTQSEQALWKWVKETNPSMTVNCVLPSFNFGKALSFKHQGHPSTSGSVQAMWEGNIEPYRFFPPQQFVDVEDAAWLHVAGAIHPDVKSERIFGVAAPYQFNDILEWLRKTYPDHKFPEDFMQGRDLTEWKPRSRAEALLKEMGQPGFTSIEESVKKNLEGLAY</sequence>
<name>A0A0G2DT62_9PEZI</name>
<evidence type="ECO:0000313" key="5">
    <source>
        <dbReference type="Proteomes" id="UP000034182"/>
    </source>
</evidence>